<dbReference type="GeneID" id="5719360"/>
<dbReference type="Pfam" id="PF04012">
    <property type="entry name" value="PspA_IM30"/>
    <property type="match status" value="1"/>
</dbReference>
<dbReference type="Proteomes" id="UP000006906">
    <property type="component" value="Chromosome 13"/>
</dbReference>
<dbReference type="OMA" id="KDMYIAR"/>
<name>Q66YD0_CHLRE</name>
<reference evidence="4 5" key="2">
    <citation type="journal article" date="2007" name="Science">
        <title>The Chlamydomonas genome reveals the evolution of key animal and plant functions.</title>
        <authorList>
            <person name="Merchant S.S."/>
            <person name="Prochnik S.E."/>
            <person name="Vallon O."/>
            <person name="Harris E.H."/>
            <person name="Karpowicz S.J."/>
            <person name="Witman G.B."/>
            <person name="Terry A."/>
            <person name="Salamov A."/>
            <person name="Fritz-Laylin L.K."/>
            <person name="Marechal-Drouard L."/>
            <person name="Marshall W.F."/>
            <person name="Qu L.H."/>
            <person name="Nelson D.R."/>
            <person name="Sanderfoot A.A."/>
            <person name="Spalding M.H."/>
            <person name="Kapitonov V.V."/>
            <person name="Ren Q."/>
            <person name="Ferris P."/>
            <person name="Lindquist E."/>
            <person name="Shapiro H."/>
            <person name="Lucas S.M."/>
            <person name="Grimwood J."/>
            <person name="Schmutz J."/>
            <person name="Cardol P."/>
            <person name="Cerutti H."/>
            <person name="Chanfreau G."/>
            <person name="Chen C.L."/>
            <person name="Cognat V."/>
            <person name="Croft M.T."/>
            <person name="Dent R."/>
            <person name="Dutcher S."/>
            <person name="Fernandez E."/>
            <person name="Fukuzawa H."/>
            <person name="Gonzalez-Ballester D."/>
            <person name="Gonzalez-Halphen D."/>
            <person name="Hallmann A."/>
            <person name="Hanikenne M."/>
            <person name="Hippler M."/>
            <person name="Inwood W."/>
            <person name="Jabbari K."/>
            <person name="Kalanon M."/>
            <person name="Kuras R."/>
            <person name="Lefebvre P.A."/>
            <person name="Lemaire S.D."/>
            <person name="Lobanov A.V."/>
            <person name="Lohr M."/>
            <person name="Manuell A."/>
            <person name="Meier I."/>
            <person name="Mets L."/>
            <person name="Mittag M."/>
            <person name="Mittelmeier T."/>
            <person name="Moroney J.V."/>
            <person name="Moseley J."/>
            <person name="Napoli C."/>
            <person name="Nedelcu A.M."/>
            <person name="Niyogi K."/>
            <person name="Novoselov S.V."/>
            <person name="Paulsen I.T."/>
            <person name="Pazour G."/>
            <person name="Purton S."/>
            <person name="Ral J.P."/>
            <person name="Riano-Pachon D.M."/>
            <person name="Riekhof W."/>
            <person name="Rymarquis L."/>
            <person name="Schroda M."/>
            <person name="Stern D."/>
            <person name="Umen J."/>
            <person name="Willows R."/>
            <person name="Wilson N."/>
            <person name="Zimmer S.L."/>
            <person name="Allmer J."/>
            <person name="Balk J."/>
            <person name="Bisova K."/>
            <person name="Chen C.J."/>
            <person name="Elias M."/>
            <person name="Gendler K."/>
            <person name="Hauser C."/>
            <person name="Lamb M.R."/>
            <person name="Ledford H."/>
            <person name="Long J.C."/>
            <person name="Minagawa J."/>
            <person name="Page M.D."/>
            <person name="Pan J."/>
            <person name="Pootakham W."/>
            <person name="Roje S."/>
            <person name="Rose A."/>
            <person name="Stahlberg E."/>
            <person name="Terauchi A.M."/>
            <person name="Yang P."/>
            <person name="Ball S."/>
            <person name="Bowler C."/>
            <person name="Dieckmann C.L."/>
            <person name="Gladyshev V.N."/>
            <person name="Green P."/>
            <person name="Jorgensen R."/>
            <person name="Mayfield S."/>
            <person name="Mueller-Roeber B."/>
            <person name="Rajamani S."/>
            <person name="Sayre R.T."/>
            <person name="Brokstein P."/>
            <person name="Dubchak I."/>
            <person name="Goodstein D."/>
            <person name="Hornick L."/>
            <person name="Huang Y.W."/>
            <person name="Jhaveri J."/>
            <person name="Luo Y."/>
            <person name="Martinez D."/>
            <person name="Ngau W.C."/>
            <person name="Otillar B."/>
            <person name="Poliakov A."/>
            <person name="Porter A."/>
            <person name="Szajkowski L."/>
            <person name="Werner G."/>
            <person name="Zhou K."/>
            <person name="Grigoriev I.V."/>
            <person name="Rokhsar D.S."/>
            <person name="Grossman A.R."/>
        </authorList>
    </citation>
    <scope>NUCLEOTIDE SEQUENCE [LARGE SCALE GENOMIC DNA]</scope>
    <source>
        <strain evidence="5">CC-503</strain>
        <strain evidence="4">CC-503 cw92 mt+</strain>
    </source>
</reference>
<reference evidence="3" key="1">
    <citation type="journal article" date="2005" name="Mol. Biol. Cell">
        <title>J-domain protein CDJ2 and HSP70B are a plastidic chaperone pair that interacts with vesicle-inducing protein in plastids 1.</title>
        <authorList>
            <person name="Liu C."/>
            <person name="Willmund F."/>
            <person name="Whitelegge J.P."/>
            <person name="Hawat S."/>
            <person name="Knapp B."/>
            <person name="Lodha M."/>
            <person name="Schroda M."/>
        </authorList>
    </citation>
    <scope>NUCLEOTIDE SEQUENCE</scope>
</reference>
<dbReference type="Gramene" id="PNW74056">
    <property type="protein sequence ID" value="PNW74056"/>
    <property type="gene ID" value="CHLRE_13g583550v5"/>
</dbReference>
<dbReference type="PaxDb" id="3055-EDP09084"/>
<gene>
    <name evidence="4" type="ORF">CHLRE_13g583550v5</name>
</gene>
<evidence type="ECO:0000256" key="2">
    <source>
        <dbReference type="SAM" id="Coils"/>
    </source>
</evidence>
<dbReference type="RefSeq" id="XP_001693830.1">
    <property type="nucleotide sequence ID" value="XM_001693778.2"/>
</dbReference>
<dbReference type="CD-CODE" id="EA8B71D1">
    <property type="entry name" value="Pyrenoid"/>
</dbReference>
<keyword evidence="2" id="KW-0175">Coiled coil</keyword>
<organism evidence="3">
    <name type="scientific">Chlamydomonas reinhardtii</name>
    <name type="common">Chlamydomonas smithii</name>
    <dbReference type="NCBI Taxonomy" id="3055"/>
    <lineage>
        <taxon>Eukaryota</taxon>
        <taxon>Viridiplantae</taxon>
        <taxon>Chlorophyta</taxon>
        <taxon>core chlorophytes</taxon>
        <taxon>Chlorophyceae</taxon>
        <taxon>CS clade</taxon>
        <taxon>Chlamydomonadales</taxon>
        <taxon>Chlamydomonadaceae</taxon>
        <taxon>Chlamydomonas</taxon>
    </lineage>
</organism>
<accession>Q66YD0</accession>
<evidence type="ECO:0000313" key="5">
    <source>
        <dbReference type="Proteomes" id="UP000006906"/>
    </source>
</evidence>
<protein>
    <submittedName>
        <fullName evidence="3">Chloroplast vesicle-inducing protein in plastids 1</fullName>
    </submittedName>
</protein>
<evidence type="ECO:0000313" key="4">
    <source>
        <dbReference type="EMBL" id="PNW74056.1"/>
    </source>
</evidence>
<dbReference type="InterPro" id="IPR007157">
    <property type="entry name" value="PspA_VIPP1"/>
</dbReference>
<dbReference type="PANTHER" id="PTHR31088">
    <property type="entry name" value="MEMBRANE-ASSOCIATED PROTEIN VIPP1, CHLOROPLASTIC"/>
    <property type="match status" value="1"/>
</dbReference>
<dbReference type="eggNOG" id="ENOG502QSHK">
    <property type="taxonomic scope" value="Eukaryota"/>
</dbReference>
<dbReference type="KEGG" id="cre:CHLRE_13g583550v5"/>
<dbReference type="AlphaFoldDB" id="Q66YD0"/>
<dbReference type="EMBL" id="AY696658">
    <property type="protein sequence ID" value="AAU06582.1"/>
    <property type="molecule type" value="mRNA"/>
</dbReference>
<dbReference type="STRING" id="3055.Q66YD0"/>
<evidence type="ECO:0000313" key="3">
    <source>
        <dbReference type="EMBL" id="AAU06582.1"/>
    </source>
</evidence>
<proteinExistence type="evidence at transcript level"/>
<reference evidence="4" key="3">
    <citation type="submission" date="2017-07" db="EMBL/GenBank/DDBJ databases">
        <title>WGS assembly of Chlamydomonas reinhardtii.</title>
        <authorList>
            <consortium name="Chlamydomonas Annotation Team"/>
            <consortium name="JGI Annotation Team"/>
            <person name="Merchant S.S."/>
            <person name="Prochnik S.E."/>
            <person name="Vallon O."/>
            <person name="Harris E.H."/>
            <person name="Karpowicz S.J."/>
            <person name="Witman G.B."/>
            <person name="Terry A."/>
            <person name="Salamov A."/>
            <person name="Fritz-Laylin L.K."/>
            <person name="Marechal-Drouard L."/>
            <person name="Marshall W.F."/>
            <person name="Qu L.H."/>
            <person name="Nelson D.R."/>
            <person name="Sanderfoot A.A."/>
            <person name="Spalding M.H."/>
            <person name="Kapitonov V.V."/>
            <person name="Ren Q."/>
            <person name="Ferris P."/>
            <person name="Lindquist E."/>
            <person name="Shapiro H."/>
            <person name="Lucas S.M."/>
            <person name="Grimwood J."/>
            <person name="Schmutz J."/>
            <person name="Grigoriev I.V."/>
            <person name="Rokhsar D.S."/>
        </authorList>
    </citation>
    <scope>NUCLEOTIDE SEQUENCE</scope>
    <source>
        <strain evidence="4">CC-503 cw92 mt+</strain>
    </source>
</reference>
<keyword evidence="5" id="KW-1185">Reference proteome</keyword>
<dbReference type="HOGENOM" id="CLU_056466_3_2_1"/>
<dbReference type="FunCoup" id="Q66YD0">
    <property type="interactions" value="789"/>
</dbReference>
<evidence type="ECO:0000256" key="1">
    <source>
        <dbReference type="ARBA" id="ARBA00043985"/>
    </source>
</evidence>
<dbReference type="OrthoDB" id="434485at2759"/>
<dbReference type="ProMEX" id="Q66YD0"/>
<feature type="coiled-coil region" evidence="2">
    <location>
        <begin position="124"/>
        <end position="186"/>
    </location>
</feature>
<dbReference type="EMBL" id="CM008974">
    <property type="protein sequence ID" value="PNW74056.1"/>
    <property type="molecule type" value="Genomic_DNA"/>
</dbReference>
<comment type="similarity">
    <text evidence="1">Belongs to the PspA/Vipp/IM30 family.</text>
</comment>
<dbReference type="PANTHER" id="PTHR31088:SF6">
    <property type="entry name" value="PHAGE SHOCK PROTEIN A"/>
    <property type="match status" value="1"/>
</dbReference>
<sequence>MSLLASSRLNTLRSGQRSGVRSAVPAVRRSRKAVVVQANLFSRAARIVNSWATNVVSNAEDPEKLLDQVVEEMQGDLIKMRQAAATILAQQKQIETKYKQAQTTADDWLRRAELAVQKGEDDLAKEALKRRKTYQEQADQLKVQVDQLSGASGDVLNNTRALEAKLQEARSKKETLKARAASAKTSQQIQEMMSGLNTSNAVVAFDKMEQKVLSMEAQAESTKMLVGSDTIDNKFKQLESGTVDDELAALKRGMLPSTTSAVGSLPEPRAVDALDLELEALRKKARAE</sequence>